<evidence type="ECO:0000313" key="3">
    <source>
        <dbReference type="EMBL" id="QTA89443.1"/>
    </source>
</evidence>
<dbReference type="KEGG" id="dmm:dnm_054970"/>
<gene>
    <name evidence="3" type="ORF">dnm_054970</name>
</gene>
<dbReference type="EMBL" id="CP061800">
    <property type="protein sequence ID" value="QTA89443.1"/>
    <property type="molecule type" value="Genomic_DNA"/>
</dbReference>
<feature type="signal peptide" evidence="1">
    <location>
        <begin position="1"/>
        <end position="20"/>
    </location>
</feature>
<organism evidence="3 4">
    <name type="scientific">Desulfonema magnum</name>
    <dbReference type="NCBI Taxonomy" id="45655"/>
    <lineage>
        <taxon>Bacteria</taxon>
        <taxon>Pseudomonadati</taxon>
        <taxon>Thermodesulfobacteriota</taxon>
        <taxon>Desulfobacteria</taxon>
        <taxon>Desulfobacterales</taxon>
        <taxon>Desulfococcaceae</taxon>
        <taxon>Desulfonema</taxon>
    </lineage>
</organism>
<feature type="chain" id="PRO_5037331010" evidence="1">
    <location>
        <begin position="21"/>
        <end position="268"/>
    </location>
</feature>
<reference evidence="3" key="1">
    <citation type="journal article" date="2021" name="Microb. Physiol.">
        <title>Proteogenomic Insights into the Physiology of Marine, Sulfate-Reducing, Filamentous Desulfonema limicola and Desulfonema magnum.</title>
        <authorList>
            <person name="Schnaars V."/>
            <person name="Wohlbrand L."/>
            <person name="Scheve S."/>
            <person name="Hinrichs C."/>
            <person name="Reinhardt R."/>
            <person name="Rabus R."/>
        </authorList>
    </citation>
    <scope>NUCLEOTIDE SEQUENCE</scope>
    <source>
        <strain evidence="3">4be13</strain>
    </source>
</reference>
<keyword evidence="4" id="KW-1185">Reference proteome</keyword>
<evidence type="ECO:0000256" key="1">
    <source>
        <dbReference type="SAM" id="SignalP"/>
    </source>
</evidence>
<dbReference type="RefSeq" id="WP_246556014.1">
    <property type="nucleotide sequence ID" value="NZ_CP061800.1"/>
</dbReference>
<dbReference type="AlphaFoldDB" id="A0A975GQY5"/>
<protein>
    <submittedName>
        <fullName evidence="3">Outer membrane lipoprotein-sorting protein domain-containing protein</fullName>
    </submittedName>
</protein>
<evidence type="ECO:0000313" key="4">
    <source>
        <dbReference type="Proteomes" id="UP000663722"/>
    </source>
</evidence>
<dbReference type="CDD" id="cd16329">
    <property type="entry name" value="LolA_like"/>
    <property type="match status" value="1"/>
</dbReference>
<proteinExistence type="predicted"/>
<dbReference type="Pfam" id="PF17131">
    <property type="entry name" value="LolA_like"/>
    <property type="match status" value="1"/>
</dbReference>
<keyword evidence="1" id="KW-0732">Signal</keyword>
<dbReference type="Proteomes" id="UP000663722">
    <property type="component" value="Chromosome"/>
</dbReference>
<dbReference type="InterPro" id="IPR033399">
    <property type="entry name" value="TP_0789-like"/>
</dbReference>
<name>A0A975GQY5_9BACT</name>
<sequence>MKNTVFIVMAMLLFAGMAFAENTELTVDEIINKANLVSYYQGKDGRAQVKMTIADAKGQERNREFTILRWDKPGQDETFCEDQKFYVFFHRPADVNKMAFLVHKYLQKDDDRWLFLPALNLVKRISSADKRTSFVGSHFYYEDVSGRNIKADTHELLETTKDFYIIKSTPKDAGSVEFAYFKSWIHRKSFVVIQTSYYDAQDKEFRQYKAESYKEIQGYPTITKSKMTDLRTKGHTVIDYSDVKYDTGVEENIFSERYLKRPPYKFLR</sequence>
<feature type="domain" description="Uncharacterized protein TP-0789" evidence="2">
    <location>
        <begin position="82"/>
        <end position="261"/>
    </location>
</feature>
<dbReference type="Gene3D" id="2.50.20.10">
    <property type="entry name" value="Lipoprotein localisation LolA/LolB/LppX"/>
    <property type="match status" value="1"/>
</dbReference>
<keyword evidence="3" id="KW-0449">Lipoprotein</keyword>
<accession>A0A975GQY5</accession>
<evidence type="ECO:0000259" key="2">
    <source>
        <dbReference type="Pfam" id="PF17131"/>
    </source>
</evidence>